<reference evidence="2" key="1">
    <citation type="submission" date="2017-12" db="EMBL/GenBank/DDBJ databases">
        <title>FDA dAtabase for Regulatory Grade micrObial Sequences (FDA-ARGOS): Supporting development and validation of Infectious Disease Dx tests.</title>
        <authorList>
            <person name="Campos J."/>
            <person name="Goldberg B."/>
            <person name="Tallon L."/>
            <person name="Sadzewicz L."/>
            <person name="Sengamalay N."/>
            <person name="Ott S."/>
            <person name="Godinez A."/>
            <person name="Nagaraj S."/>
            <person name="Vyas G."/>
            <person name="Aluvathingal J."/>
            <person name="Nadendla S."/>
            <person name="Geyer C."/>
            <person name="Nandy P."/>
            <person name="Hobson J."/>
            <person name="Sichtig H."/>
        </authorList>
    </citation>
    <scope>NUCLEOTIDE SEQUENCE</scope>
    <source>
        <strain evidence="2">FDAARGOS_252</strain>
    </source>
</reference>
<proteinExistence type="predicted"/>
<keyword evidence="1" id="KW-0472">Membrane</keyword>
<keyword evidence="1" id="KW-0812">Transmembrane</keyword>
<dbReference type="InterPro" id="IPR025356">
    <property type="entry name" value="DUF4260"/>
</dbReference>
<sequence>MTSAMGLWPRVEGAGMALGGMAVEGFASPGWPWWGWVLGLLAPELAMAGRLLGKRVGDFVQNLAHLYAAPFLLMVLGVAGGNVGWIAAAGLWLAHVGAERAIGWRPGLPPWPRGARSEARP</sequence>
<gene>
    <name evidence="2" type="ORF">A6J80_15435</name>
</gene>
<accession>A0A1V0GUN2</accession>
<dbReference type="Proteomes" id="UP000191257">
    <property type="component" value="Chromosome"/>
</dbReference>
<evidence type="ECO:0000256" key="1">
    <source>
        <dbReference type="SAM" id="Phobius"/>
    </source>
</evidence>
<evidence type="ECO:0000313" key="3">
    <source>
        <dbReference type="Proteomes" id="UP000191257"/>
    </source>
</evidence>
<dbReference type="Pfam" id="PF14079">
    <property type="entry name" value="DUF4260"/>
    <property type="match status" value="1"/>
</dbReference>
<dbReference type="STRING" id="147645.A6J80_15435"/>
<dbReference type="KEGG" id="pye:A6J80_15435"/>
<protein>
    <submittedName>
        <fullName evidence="2">DUF4260 domain-containing protein</fullName>
    </submittedName>
</protein>
<dbReference type="EMBL" id="CP020442">
    <property type="protein sequence ID" value="ARC37574.1"/>
    <property type="molecule type" value="Genomic_DNA"/>
</dbReference>
<feature type="transmembrane region" description="Helical" evidence="1">
    <location>
        <begin position="64"/>
        <end position="88"/>
    </location>
</feature>
<dbReference type="AlphaFoldDB" id="A0A1V0GUN2"/>
<keyword evidence="1" id="KW-1133">Transmembrane helix</keyword>
<keyword evidence="3" id="KW-1185">Reference proteome</keyword>
<evidence type="ECO:0000313" key="2">
    <source>
        <dbReference type="EMBL" id="ARC37574.1"/>
    </source>
</evidence>
<name>A0A1V0GUN2_9RHOB</name>
<feature type="transmembrane region" description="Helical" evidence="1">
    <location>
        <begin position="33"/>
        <end position="52"/>
    </location>
</feature>
<dbReference type="eggNOG" id="ENOG5032SZF">
    <property type="taxonomic scope" value="Bacteria"/>
</dbReference>
<organism evidence="2 3">
    <name type="scientific">Paracoccus yeei</name>
    <dbReference type="NCBI Taxonomy" id="147645"/>
    <lineage>
        <taxon>Bacteria</taxon>
        <taxon>Pseudomonadati</taxon>
        <taxon>Pseudomonadota</taxon>
        <taxon>Alphaproteobacteria</taxon>
        <taxon>Rhodobacterales</taxon>
        <taxon>Paracoccaceae</taxon>
        <taxon>Paracoccus</taxon>
    </lineage>
</organism>